<dbReference type="Pfam" id="PF13628">
    <property type="entry name" value="DUF4142"/>
    <property type="match status" value="1"/>
</dbReference>
<dbReference type="OrthoDB" id="9101320at2"/>
<dbReference type="InterPro" id="IPR025419">
    <property type="entry name" value="DUF4142"/>
</dbReference>
<dbReference type="HOGENOM" id="CLU_079636_6_0_0"/>
<evidence type="ECO:0000313" key="3">
    <source>
        <dbReference type="EMBL" id="AFL89465.1"/>
    </source>
</evidence>
<evidence type="ECO:0000256" key="1">
    <source>
        <dbReference type="SAM" id="SignalP"/>
    </source>
</evidence>
<evidence type="ECO:0000313" key="4">
    <source>
        <dbReference type="Proteomes" id="UP000006056"/>
    </source>
</evidence>
<dbReference type="EMBL" id="CP003379">
    <property type="protein sequence ID" value="AFL89465.1"/>
    <property type="molecule type" value="Genomic_DNA"/>
</dbReference>
<dbReference type="eggNOG" id="COG3652">
    <property type="taxonomic scope" value="Bacteria"/>
</dbReference>
<proteinExistence type="predicted"/>
<evidence type="ECO:0000259" key="2">
    <source>
        <dbReference type="Pfam" id="PF13628"/>
    </source>
</evidence>
<dbReference type="PANTHER" id="PTHR38593">
    <property type="entry name" value="BLR2558 PROTEIN"/>
    <property type="match status" value="1"/>
</dbReference>
<dbReference type="PANTHER" id="PTHR38593:SF1">
    <property type="entry name" value="BLR2558 PROTEIN"/>
    <property type="match status" value="1"/>
</dbReference>
<keyword evidence="4" id="KW-1185">Reference proteome</keyword>
<gene>
    <name evidence="3" type="ordered locus">Terro_3247</name>
</gene>
<dbReference type="STRING" id="926566.Terro_3247"/>
<feature type="domain" description="DUF4142" evidence="2">
    <location>
        <begin position="32"/>
        <end position="164"/>
    </location>
</feature>
<feature type="chain" id="PRO_5003684760" evidence="1">
    <location>
        <begin position="22"/>
        <end position="178"/>
    </location>
</feature>
<dbReference type="Gene3D" id="1.20.1260.10">
    <property type="match status" value="1"/>
</dbReference>
<sequence length="178" mass="18980">MNNILCAAIVGCSIAAGAAGAAVASAQSADGDKQFLKTASQSDYTEITFSKLAADKGSNPKVKAYAQKMVTDHTALETEMKPFADKWGVTPVMELDAAHQQKFDALQQLSGMDFDKAYMMGMDDDHHTALSLFQQEVSTTNDAEFKKAVAKGEKVVAMHTKMADMAVTKMGKKSAAGM</sequence>
<dbReference type="KEGG" id="trs:Terro_3247"/>
<protein>
    <submittedName>
        <fullName evidence="3">Putative outer membrane protein</fullName>
    </submittedName>
</protein>
<dbReference type="Proteomes" id="UP000006056">
    <property type="component" value="Chromosome"/>
</dbReference>
<dbReference type="AlphaFoldDB" id="I3ZJP7"/>
<accession>I3ZJP7</accession>
<dbReference type="RefSeq" id="WP_014786726.1">
    <property type="nucleotide sequence ID" value="NC_018014.1"/>
</dbReference>
<dbReference type="InterPro" id="IPR012347">
    <property type="entry name" value="Ferritin-like"/>
</dbReference>
<name>I3ZJP7_TERRK</name>
<reference evidence="3 4" key="1">
    <citation type="submission" date="2012-06" db="EMBL/GenBank/DDBJ databases">
        <title>Complete genome of Terriglobus roseus DSM 18391.</title>
        <authorList>
            <consortium name="US DOE Joint Genome Institute (JGI-PGF)"/>
            <person name="Lucas S."/>
            <person name="Copeland A."/>
            <person name="Lapidus A."/>
            <person name="Glavina del Rio T."/>
            <person name="Dalin E."/>
            <person name="Tice H."/>
            <person name="Bruce D."/>
            <person name="Goodwin L."/>
            <person name="Pitluck S."/>
            <person name="Peters L."/>
            <person name="Mikhailova N."/>
            <person name="Munk A.C.C."/>
            <person name="Kyrpides N."/>
            <person name="Mavromatis K."/>
            <person name="Ivanova N."/>
            <person name="Brettin T."/>
            <person name="Detter J.C."/>
            <person name="Han C."/>
            <person name="Larimer F."/>
            <person name="Land M."/>
            <person name="Hauser L."/>
            <person name="Markowitz V."/>
            <person name="Cheng J.-F."/>
            <person name="Hugenholtz P."/>
            <person name="Woyke T."/>
            <person name="Wu D."/>
            <person name="Brambilla E."/>
            <person name="Klenk H.-P."/>
            <person name="Eisen J.A."/>
        </authorList>
    </citation>
    <scope>NUCLEOTIDE SEQUENCE [LARGE SCALE GENOMIC DNA]</scope>
    <source>
        <strain evidence="4">DSM 18391 / NRRL B-41598 / KBS 63</strain>
    </source>
</reference>
<organism evidence="3 4">
    <name type="scientific">Terriglobus roseus (strain DSM 18391 / NRRL B-41598 / KBS 63)</name>
    <dbReference type="NCBI Taxonomy" id="926566"/>
    <lineage>
        <taxon>Bacteria</taxon>
        <taxon>Pseudomonadati</taxon>
        <taxon>Acidobacteriota</taxon>
        <taxon>Terriglobia</taxon>
        <taxon>Terriglobales</taxon>
        <taxon>Acidobacteriaceae</taxon>
        <taxon>Terriglobus</taxon>
    </lineage>
</organism>
<feature type="signal peptide" evidence="1">
    <location>
        <begin position="1"/>
        <end position="21"/>
    </location>
</feature>
<keyword evidence="1" id="KW-0732">Signal</keyword>